<comment type="caution">
    <text evidence="1">The sequence shown here is derived from an EMBL/GenBank/DDBJ whole genome shotgun (WGS) entry which is preliminary data.</text>
</comment>
<sequence length="50" mass="5899">MTTLSLLKERLKTKRKASKTPRNKKERLTEEWCKFDEESSENDANLLETA</sequence>
<name>A0ACA9KK23_9GLOM</name>
<protein>
    <submittedName>
        <fullName evidence="1">12757_t:CDS:1</fullName>
    </submittedName>
</protein>
<reference evidence="1" key="1">
    <citation type="submission" date="2021-06" db="EMBL/GenBank/DDBJ databases">
        <authorList>
            <person name="Kallberg Y."/>
            <person name="Tangrot J."/>
            <person name="Rosling A."/>
        </authorList>
    </citation>
    <scope>NUCLEOTIDE SEQUENCE</scope>
    <source>
        <strain evidence="1">MA461A</strain>
    </source>
</reference>
<keyword evidence="2" id="KW-1185">Reference proteome</keyword>
<gene>
    <name evidence="1" type="ORF">RPERSI_LOCUS864</name>
</gene>
<dbReference type="Proteomes" id="UP000789920">
    <property type="component" value="Unassembled WGS sequence"/>
</dbReference>
<evidence type="ECO:0000313" key="1">
    <source>
        <dbReference type="EMBL" id="CAG8478147.1"/>
    </source>
</evidence>
<accession>A0ACA9KK23</accession>
<evidence type="ECO:0000313" key="2">
    <source>
        <dbReference type="Proteomes" id="UP000789920"/>
    </source>
</evidence>
<dbReference type="EMBL" id="CAJVQC010000700">
    <property type="protein sequence ID" value="CAG8478147.1"/>
    <property type="molecule type" value="Genomic_DNA"/>
</dbReference>
<proteinExistence type="predicted"/>
<organism evidence="1 2">
    <name type="scientific">Racocetra persica</name>
    <dbReference type="NCBI Taxonomy" id="160502"/>
    <lineage>
        <taxon>Eukaryota</taxon>
        <taxon>Fungi</taxon>
        <taxon>Fungi incertae sedis</taxon>
        <taxon>Mucoromycota</taxon>
        <taxon>Glomeromycotina</taxon>
        <taxon>Glomeromycetes</taxon>
        <taxon>Diversisporales</taxon>
        <taxon>Gigasporaceae</taxon>
        <taxon>Racocetra</taxon>
    </lineage>
</organism>